<proteinExistence type="predicted"/>
<protein>
    <submittedName>
        <fullName evidence="1">Uncharacterized protein</fullName>
    </submittedName>
</protein>
<evidence type="ECO:0000313" key="2">
    <source>
        <dbReference type="Proteomes" id="UP000324222"/>
    </source>
</evidence>
<name>A0A5B7K5I6_PORTR</name>
<reference evidence="1 2" key="1">
    <citation type="submission" date="2019-05" db="EMBL/GenBank/DDBJ databases">
        <title>Another draft genome of Portunus trituberculatus and its Hox gene families provides insights of decapod evolution.</title>
        <authorList>
            <person name="Jeong J.-H."/>
            <person name="Song I."/>
            <person name="Kim S."/>
            <person name="Choi T."/>
            <person name="Kim D."/>
            <person name="Ryu S."/>
            <person name="Kim W."/>
        </authorList>
    </citation>
    <scope>NUCLEOTIDE SEQUENCE [LARGE SCALE GENOMIC DNA]</scope>
    <source>
        <tissue evidence="1">Muscle</tissue>
    </source>
</reference>
<dbReference type="EMBL" id="VSRR010146875">
    <property type="protein sequence ID" value="MPD05612.1"/>
    <property type="molecule type" value="Genomic_DNA"/>
</dbReference>
<accession>A0A5B7K5I6</accession>
<dbReference type="AlphaFoldDB" id="A0A5B7K5I6"/>
<sequence>MPPATLYALKWEMCVCGGRRKRSVCLGVSVGPTIRCPVISRSPCDSSCRYS</sequence>
<keyword evidence="2" id="KW-1185">Reference proteome</keyword>
<gene>
    <name evidence="1" type="ORF">E2C01_101364</name>
</gene>
<evidence type="ECO:0000313" key="1">
    <source>
        <dbReference type="EMBL" id="MPD05612.1"/>
    </source>
</evidence>
<organism evidence="1 2">
    <name type="scientific">Portunus trituberculatus</name>
    <name type="common">Swimming crab</name>
    <name type="synonym">Neptunus trituberculatus</name>
    <dbReference type="NCBI Taxonomy" id="210409"/>
    <lineage>
        <taxon>Eukaryota</taxon>
        <taxon>Metazoa</taxon>
        <taxon>Ecdysozoa</taxon>
        <taxon>Arthropoda</taxon>
        <taxon>Crustacea</taxon>
        <taxon>Multicrustacea</taxon>
        <taxon>Malacostraca</taxon>
        <taxon>Eumalacostraca</taxon>
        <taxon>Eucarida</taxon>
        <taxon>Decapoda</taxon>
        <taxon>Pleocyemata</taxon>
        <taxon>Brachyura</taxon>
        <taxon>Eubrachyura</taxon>
        <taxon>Portunoidea</taxon>
        <taxon>Portunidae</taxon>
        <taxon>Portuninae</taxon>
        <taxon>Portunus</taxon>
    </lineage>
</organism>
<dbReference type="Proteomes" id="UP000324222">
    <property type="component" value="Unassembled WGS sequence"/>
</dbReference>
<comment type="caution">
    <text evidence="1">The sequence shown here is derived from an EMBL/GenBank/DDBJ whole genome shotgun (WGS) entry which is preliminary data.</text>
</comment>